<evidence type="ECO:0000256" key="2">
    <source>
        <dbReference type="ARBA" id="ARBA00007375"/>
    </source>
</evidence>
<evidence type="ECO:0000256" key="6">
    <source>
        <dbReference type="SAM" id="Phobius"/>
    </source>
</evidence>
<evidence type="ECO:0000313" key="7">
    <source>
        <dbReference type="EMBL" id="WIW94847.1"/>
    </source>
</evidence>
<sequence length="220" mass="24028">MPKRALINRRPWLLASLIAAVAYYFLRDNPIGEVWLIVLKGMGVACLAFYAMRRGFGPDAQILAVVMLFSALGDMGIEFDIALGGGLFFVSHVLASWLYLRNPRDNPVSLQKALAVVLLLATPAISWLLSGDLMVALYGLSLGGMAACAWMSRFPRYRVGIGAVLFVISDFVIFSRLGAFDLGDLPHYLIWPLYFAGQFMIATGVVQTLGGEHPGREKAA</sequence>
<feature type="transmembrane region" description="Helical" evidence="6">
    <location>
        <begin position="33"/>
        <end position="52"/>
    </location>
</feature>
<organism evidence="7 8">
    <name type="scientific">Altererythrobacter rubellus</name>
    <dbReference type="NCBI Taxonomy" id="2173831"/>
    <lineage>
        <taxon>Bacteria</taxon>
        <taxon>Pseudomonadati</taxon>
        <taxon>Pseudomonadota</taxon>
        <taxon>Alphaproteobacteria</taxon>
        <taxon>Sphingomonadales</taxon>
        <taxon>Erythrobacteraceae</taxon>
        <taxon>Altererythrobacter</taxon>
    </lineage>
</organism>
<dbReference type="GO" id="GO:0016020">
    <property type="term" value="C:membrane"/>
    <property type="evidence" value="ECO:0007669"/>
    <property type="project" value="UniProtKB-SubCell"/>
</dbReference>
<keyword evidence="3 6" id="KW-0812">Transmembrane</keyword>
<feature type="transmembrane region" description="Helical" evidence="6">
    <location>
        <begin position="12"/>
        <end position="27"/>
    </location>
</feature>
<comment type="similarity">
    <text evidence="2">Belongs to the TMEM86 family.</text>
</comment>
<feature type="transmembrane region" description="Helical" evidence="6">
    <location>
        <begin position="59"/>
        <end position="75"/>
    </location>
</feature>
<dbReference type="Pfam" id="PF07947">
    <property type="entry name" value="YhhN"/>
    <property type="match status" value="1"/>
</dbReference>
<accession>A0A9Y2B1B9</accession>
<feature type="transmembrane region" description="Helical" evidence="6">
    <location>
        <begin position="81"/>
        <end position="100"/>
    </location>
</feature>
<evidence type="ECO:0000256" key="4">
    <source>
        <dbReference type="ARBA" id="ARBA00022989"/>
    </source>
</evidence>
<proteinExistence type="inferred from homology"/>
<dbReference type="RefSeq" id="WP_285975163.1">
    <property type="nucleotide sequence ID" value="NZ_CP127221.1"/>
</dbReference>
<comment type="subcellular location">
    <subcellularLocation>
        <location evidence="1">Membrane</location>
        <topology evidence="1">Multi-pass membrane protein</topology>
    </subcellularLocation>
</comment>
<dbReference type="AlphaFoldDB" id="A0A9Y2B1B9"/>
<dbReference type="PANTHER" id="PTHR31885">
    <property type="entry name" value="GH04784P"/>
    <property type="match status" value="1"/>
</dbReference>
<evidence type="ECO:0000256" key="3">
    <source>
        <dbReference type="ARBA" id="ARBA00022692"/>
    </source>
</evidence>
<dbReference type="InterPro" id="IPR012506">
    <property type="entry name" value="TMEM86B-like"/>
</dbReference>
<evidence type="ECO:0000256" key="1">
    <source>
        <dbReference type="ARBA" id="ARBA00004141"/>
    </source>
</evidence>
<feature type="transmembrane region" description="Helical" evidence="6">
    <location>
        <begin position="159"/>
        <end position="177"/>
    </location>
</feature>
<dbReference type="PANTHER" id="PTHR31885:SF6">
    <property type="entry name" value="GH04784P"/>
    <property type="match status" value="1"/>
</dbReference>
<evidence type="ECO:0000256" key="5">
    <source>
        <dbReference type="ARBA" id="ARBA00023136"/>
    </source>
</evidence>
<feature type="transmembrane region" description="Helical" evidence="6">
    <location>
        <begin position="189"/>
        <end position="210"/>
    </location>
</feature>
<name>A0A9Y2B1B9_9SPHN</name>
<dbReference type="GO" id="GO:0016787">
    <property type="term" value="F:hydrolase activity"/>
    <property type="evidence" value="ECO:0007669"/>
    <property type="project" value="TreeGrafter"/>
</dbReference>
<dbReference type="KEGG" id="arue:QQX03_07645"/>
<keyword evidence="8" id="KW-1185">Reference proteome</keyword>
<dbReference type="Proteomes" id="UP001231445">
    <property type="component" value="Chromosome"/>
</dbReference>
<evidence type="ECO:0000313" key="8">
    <source>
        <dbReference type="Proteomes" id="UP001231445"/>
    </source>
</evidence>
<dbReference type="EMBL" id="CP127221">
    <property type="protein sequence ID" value="WIW94847.1"/>
    <property type="molecule type" value="Genomic_DNA"/>
</dbReference>
<feature type="transmembrane region" description="Helical" evidence="6">
    <location>
        <begin position="112"/>
        <end position="129"/>
    </location>
</feature>
<keyword evidence="4 6" id="KW-1133">Transmembrane helix</keyword>
<protein>
    <submittedName>
        <fullName evidence="7">Lysoplasmalogenase</fullName>
    </submittedName>
</protein>
<keyword evidence="5 6" id="KW-0472">Membrane</keyword>
<reference evidence="7 8" key="1">
    <citation type="submission" date="2023-06" db="EMBL/GenBank/DDBJ databases">
        <title>Altererythrobacter rubellus NBRC 112769 genome.</title>
        <authorList>
            <person name="Zhang K."/>
        </authorList>
    </citation>
    <scope>NUCLEOTIDE SEQUENCE [LARGE SCALE GENOMIC DNA]</scope>
    <source>
        <strain evidence="7 8">NBRC 112769</strain>
    </source>
</reference>
<feature type="transmembrane region" description="Helical" evidence="6">
    <location>
        <begin position="135"/>
        <end position="152"/>
    </location>
</feature>
<gene>
    <name evidence="7" type="ORF">QQX03_07645</name>
</gene>